<dbReference type="SUPFAM" id="SSF52266">
    <property type="entry name" value="SGNH hydrolase"/>
    <property type="match status" value="1"/>
</dbReference>
<dbReference type="Proteomes" id="UP001177295">
    <property type="component" value="Chromosome"/>
</dbReference>
<sequence>MRQRILIYGDSNVWGARFGGSRIPHNRRWANQVRRMLRGRADINTNGVCGRVAGNFRTDKPHKNGHDSFVECLHAALPVGLVVIALGTNDLQQRFHRTADDIIANLTWYAECASGVRVVYILPPPFAVDDTSGPEFTSESLAVQQQLITRRAELGDTIVLGRLPLSDGLHFSPRGHDRVAKIVRNYIRKKL</sequence>
<name>A0ABY8WUE5_9BACT</name>
<evidence type="ECO:0000313" key="3">
    <source>
        <dbReference type="Proteomes" id="UP001177295"/>
    </source>
</evidence>
<dbReference type="RefSeq" id="WP_376754362.1">
    <property type="nucleotide sequence ID" value="NZ_CP124550.1"/>
</dbReference>
<dbReference type="InterPro" id="IPR036514">
    <property type="entry name" value="SGNH_hydro_sf"/>
</dbReference>
<dbReference type="EMBL" id="CP124550">
    <property type="protein sequence ID" value="WIO46003.1"/>
    <property type="molecule type" value="Genomic_DNA"/>
</dbReference>
<keyword evidence="3" id="KW-1185">Reference proteome</keyword>
<dbReference type="Pfam" id="PF13472">
    <property type="entry name" value="Lipase_GDSL_2"/>
    <property type="match status" value="1"/>
</dbReference>
<evidence type="ECO:0000259" key="1">
    <source>
        <dbReference type="Pfam" id="PF13472"/>
    </source>
</evidence>
<gene>
    <name evidence="2" type="ORF">SEML1_0376</name>
</gene>
<proteinExistence type="predicted"/>
<organism evidence="2 3">
    <name type="scientific">Candidatus Southlakia epibionticum</name>
    <dbReference type="NCBI Taxonomy" id="3043284"/>
    <lineage>
        <taxon>Bacteria</taxon>
        <taxon>Candidatus Saccharimonadota</taxon>
        <taxon>Candidatus Saccharimonadia</taxon>
        <taxon>Candidatus Saccharimonadales</taxon>
        <taxon>Candidatus Saccharimonadaceae</taxon>
        <taxon>Candidatus Southlakia</taxon>
    </lineage>
</organism>
<reference evidence="2 3" key="1">
    <citation type="journal article" date="2023" name="Cell">
        <title>Genetic manipulation of Patescibacteria provides mechanistic insights into microbial dark matter and the epibiotic lifestyle.</title>
        <authorList>
            <person name="Wang Y."/>
            <person name="Gallagher L.A."/>
            <person name="Andrade P.A."/>
            <person name="Liu A."/>
            <person name="Humphreys I.R."/>
            <person name="Turkarslan S."/>
            <person name="Cutler K.J."/>
            <person name="Arrieta-Ortiz M.L."/>
            <person name="Li Y."/>
            <person name="Radey M.C."/>
            <person name="McLean J.S."/>
            <person name="Cong Q."/>
            <person name="Baker D."/>
            <person name="Baliga N.S."/>
            <person name="Peterson S.B."/>
            <person name="Mougous J.D."/>
        </authorList>
    </citation>
    <scope>NUCLEOTIDE SEQUENCE [LARGE SCALE GENOMIC DNA]</scope>
    <source>
        <strain evidence="2 3">ML1</strain>
    </source>
</reference>
<dbReference type="InterPro" id="IPR013830">
    <property type="entry name" value="SGNH_hydro"/>
</dbReference>
<evidence type="ECO:0000313" key="2">
    <source>
        <dbReference type="EMBL" id="WIO46003.1"/>
    </source>
</evidence>
<accession>A0ABY8WUE5</accession>
<dbReference type="Gene3D" id="3.40.50.1110">
    <property type="entry name" value="SGNH hydrolase"/>
    <property type="match status" value="1"/>
</dbReference>
<protein>
    <submittedName>
        <fullName evidence="2">SGNH hydro domain-containing protein</fullName>
    </submittedName>
</protein>
<feature type="domain" description="SGNH hydrolase-type esterase" evidence="1">
    <location>
        <begin position="8"/>
        <end position="177"/>
    </location>
</feature>